<sequence>MTMPVAIVTRPEPQAARWVRSLENLGIWAWALPLLQIGAVSPTPALEAAREQLGAYDAVMFVSAAAVAHFLGSKPGHASVNWSSIALKTRAWVTGPGTRRALLERGWPAERIDAPALQAGAFDSEALWQQVSPGVRPGVRVLIVRGGDAQGRPEGREWLADRLLAAGALVDGVVAYRRLPAELGLEEIALVQWAFDHRAVWVLSSTQALGVLRRRLPDAPWQRARALATHTRIAEAARALGFGSVALCPSDPAAVAASIKSLQ</sequence>
<comment type="caution">
    <text evidence="2">The sequence shown here is derived from an EMBL/GenBank/DDBJ whole genome shotgun (WGS) entry which is preliminary data.</text>
</comment>
<dbReference type="SUPFAM" id="SSF69618">
    <property type="entry name" value="HemD-like"/>
    <property type="match status" value="1"/>
</dbReference>
<feature type="domain" description="Tetrapyrrole biosynthesis uroporphyrinogen III synthase" evidence="1">
    <location>
        <begin position="17"/>
        <end position="246"/>
    </location>
</feature>
<protein>
    <submittedName>
        <fullName evidence="2">Uroporphyrinogen-III synthase</fullName>
    </submittedName>
</protein>
<dbReference type="Gene3D" id="3.40.50.10090">
    <property type="match status" value="2"/>
</dbReference>
<dbReference type="InterPro" id="IPR036108">
    <property type="entry name" value="4pyrrol_syn_uPrphyn_synt_sf"/>
</dbReference>
<evidence type="ECO:0000313" key="3">
    <source>
        <dbReference type="Proteomes" id="UP000272193"/>
    </source>
</evidence>
<dbReference type="Proteomes" id="UP000272193">
    <property type="component" value="Unassembled WGS sequence"/>
</dbReference>
<organism evidence="2 3">
    <name type="scientific">Tibeticola sediminis</name>
    <dbReference type="NCBI Taxonomy" id="1917811"/>
    <lineage>
        <taxon>Bacteria</taxon>
        <taxon>Pseudomonadati</taxon>
        <taxon>Pseudomonadota</taxon>
        <taxon>Betaproteobacteria</taxon>
        <taxon>Burkholderiales</taxon>
        <taxon>Comamonadaceae</taxon>
        <taxon>Tibeticola</taxon>
    </lineage>
</organism>
<evidence type="ECO:0000259" key="1">
    <source>
        <dbReference type="Pfam" id="PF02602"/>
    </source>
</evidence>
<keyword evidence="3" id="KW-1185">Reference proteome</keyword>
<dbReference type="EMBL" id="RKQL01000006">
    <property type="protein sequence ID" value="RPE64526.1"/>
    <property type="molecule type" value="Genomic_DNA"/>
</dbReference>
<name>A0A3N4U156_9BURK</name>
<dbReference type="GO" id="GO:0033014">
    <property type="term" value="P:tetrapyrrole biosynthetic process"/>
    <property type="evidence" value="ECO:0007669"/>
    <property type="project" value="InterPro"/>
</dbReference>
<dbReference type="Pfam" id="PF02602">
    <property type="entry name" value="HEM4"/>
    <property type="match status" value="1"/>
</dbReference>
<dbReference type="InterPro" id="IPR003754">
    <property type="entry name" value="4pyrrol_synth_uPrphyn_synth"/>
</dbReference>
<dbReference type="GO" id="GO:0004852">
    <property type="term" value="F:uroporphyrinogen-III synthase activity"/>
    <property type="evidence" value="ECO:0007669"/>
    <property type="project" value="InterPro"/>
</dbReference>
<reference evidence="2 3" key="1">
    <citation type="submission" date="2018-11" db="EMBL/GenBank/DDBJ databases">
        <title>Genomic Encyclopedia of Type Strains, Phase IV (KMG-IV): sequencing the most valuable type-strain genomes for metagenomic binning, comparative biology and taxonomic classification.</title>
        <authorList>
            <person name="Goeker M."/>
        </authorList>
    </citation>
    <scope>NUCLEOTIDE SEQUENCE [LARGE SCALE GENOMIC DNA]</scope>
    <source>
        <strain evidence="2 3">DSM 101684</strain>
    </source>
</reference>
<dbReference type="AlphaFoldDB" id="A0A3N4U156"/>
<accession>A0A3N4U156</accession>
<dbReference type="RefSeq" id="WP_245968857.1">
    <property type="nucleotide sequence ID" value="NZ_RKQL01000006.1"/>
</dbReference>
<gene>
    <name evidence="2" type="ORF">EDC62_2347</name>
</gene>
<dbReference type="CDD" id="cd06578">
    <property type="entry name" value="HemD"/>
    <property type="match status" value="1"/>
</dbReference>
<evidence type="ECO:0000313" key="2">
    <source>
        <dbReference type="EMBL" id="RPE64526.1"/>
    </source>
</evidence>
<proteinExistence type="predicted"/>